<keyword evidence="4" id="KW-1185">Reference proteome</keyword>
<protein>
    <recommendedName>
        <fullName evidence="5">Tetratricopeptide repeat protein</fullName>
    </recommendedName>
</protein>
<evidence type="ECO:0000313" key="3">
    <source>
        <dbReference type="EMBL" id="MEE2526182.1"/>
    </source>
</evidence>
<dbReference type="EMBL" id="JAZDRP010000004">
    <property type="protein sequence ID" value="MEE2526182.1"/>
    <property type="molecule type" value="Genomic_DNA"/>
</dbReference>
<organism evidence="3 4">
    <name type="scientific">Hyphobacterium lacteum</name>
    <dbReference type="NCBI Taxonomy" id="3116575"/>
    <lineage>
        <taxon>Bacteria</taxon>
        <taxon>Pseudomonadati</taxon>
        <taxon>Pseudomonadota</taxon>
        <taxon>Alphaproteobacteria</taxon>
        <taxon>Maricaulales</taxon>
        <taxon>Maricaulaceae</taxon>
        <taxon>Hyphobacterium</taxon>
    </lineage>
</organism>
<gene>
    <name evidence="3" type="ORF">V0U79_07370</name>
</gene>
<evidence type="ECO:0008006" key="5">
    <source>
        <dbReference type="Google" id="ProtNLM"/>
    </source>
</evidence>
<feature type="chain" id="PRO_5047181198" description="Tetratricopeptide repeat protein" evidence="2">
    <location>
        <begin position="23"/>
        <end position="1116"/>
    </location>
</feature>
<evidence type="ECO:0000256" key="1">
    <source>
        <dbReference type="SAM" id="MobiDB-lite"/>
    </source>
</evidence>
<evidence type="ECO:0000256" key="2">
    <source>
        <dbReference type="SAM" id="SignalP"/>
    </source>
</evidence>
<dbReference type="SUPFAM" id="SSF48452">
    <property type="entry name" value="TPR-like"/>
    <property type="match status" value="2"/>
</dbReference>
<dbReference type="Gene3D" id="1.25.40.10">
    <property type="entry name" value="Tetratricopeptide repeat domain"/>
    <property type="match status" value="1"/>
</dbReference>
<evidence type="ECO:0000313" key="4">
    <source>
        <dbReference type="Proteomes" id="UP001354971"/>
    </source>
</evidence>
<feature type="region of interest" description="Disordered" evidence="1">
    <location>
        <begin position="277"/>
        <end position="318"/>
    </location>
</feature>
<reference evidence="3 4" key="1">
    <citation type="submission" date="2024-01" db="EMBL/GenBank/DDBJ databases">
        <title>Hyphobacterium bacterium isolated from marine sediment.</title>
        <authorList>
            <person name="Zhao S."/>
        </authorList>
    </citation>
    <scope>NUCLEOTIDE SEQUENCE [LARGE SCALE GENOMIC DNA]</scope>
    <source>
        <strain evidence="4">HN65</strain>
    </source>
</reference>
<dbReference type="RefSeq" id="WP_330198845.1">
    <property type="nucleotide sequence ID" value="NZ_JAZDRP010000004.1"/>
</dbReference>
<proteinExistence type="predicted"/>
<accession>A0ABU7LQK1</accession>
<dbReference type="InterPro" id="IPR011990">
    <property type="entry name" value="TPR-like_helical_dom_sf"/>
</dbReference>
<dbReference type="Proteomes" id="UP001354971">
    <property type="component" value="Unassembled WGS sequence"/>
</dbReference>
<keyword evidence="2" id="KW-0732">Signal</keyword>
<comment type="caution">
    <text evidence="3">The sequence shown here is derived from an EMBL/GenBank/DDBJ whole genome shotgun (WGS) entry which is preliminary data.</text>
</comment>
<sequence length="1116" mass="120757">MVLRASLLASLSGLALCASAFAAEPVTFTTERVNGVARIVVTYPQAFSDERPTATAEIVGGQVVVARFSDAIEGTPVNVTGDLPNLIALARIDPDGNALRLALRGGTVTPRVSASYNMVAIDLVPAGATPPPRIISPREQAEIEAAEAAANAPPPPPSPAVPVSVSFGQATEYTRLEFVWPETVSYELSQEGDVATVFFSAPAELDLVELRTSPPRLLETISGERGENDFTLTITLEEGANARAWDEGERIVIDLLEPGVGNPTDVLAALASLVEEDDGAETAGADEPAEIADEPEVADAGPDVETGGPVPSPETGADELSFQPVERADPVPPSGIIHAEVSETEGELTAVFPWAAQVGSAVFRRGSAVWVVFDAEADLDLDEIAHGRRGHVIGYTVTRGQGYTAARIVVPESTQAEVFAEGDSWRLVLSERVHSPPRPISVDRDARRGASARILVELEDVSETLWVDDPAIGDSMAVITTSGLIQGAPARRDFVGMSLLPSSHGAAMEILADDVVMSRQGDTVTFARPDGLALSPTSDGILAAGRPSLDSPAFMDFARWNDAEAFWPRYSELYQQAAHGNSTDRIALARFLLANGLSAETLGVIEVALDRDPSVQGNAHALALAGVANLMMGRIDEAHAAFSAPELRNDAGSAPWLAMIAAHQEEWEEASRRFAASRELLFDYASDWRARFHVMHAETALELNDFAAATELLRQLDSDDPDRMTAARGELLRARLSAVAGNTADAIDRLERLTVSGLPQIEALALLELYEIQIENELIAPDDAVEALELLRLRWRGDTTELDTMTLLGQLYVREGQYSEGLAIMQNARAQFPETRAARRTGQEMARIFNYLFLEGGADRMDPIEAVALFYEHSYLTPIGADGDRMIRRLADRLVAFDLLEPAAQLLAHQVNERLREPTARARVGTDLAVIYLMDHRPSEALAAIRSTRVAGLPMDLVGERRILEARALAELGRHDHALELIERDTSERARRLRADVSWAQRNWPDAGRRVEAALGDRWNDETPLSIEEQADVLRAAIAYNLADDRAATDRLTSRYGEMMAATEQAEAFSVLTRVNATTGDTRIGDLARQIAGIDTLDAFMSRFRERFSEAAGDPA</sequence>
<feature type="compositionally biased region" description="Acidic residues" evidence="1">
    <location>
        <begin position="287"/>
        <end position="297"/>
    </location>
</feature>
<feature type="signal peptide" evidence="2">
    <location>
        <begin position="1"/>
        <end position="22"/>
    </location>
</feature>
<name>A0ABU7LQK1_9PROT</name>